<evidence type="ECO:0000256" key="2">
    <source>
        <dbReference type="ARBA" id="ARBA00008488"/>
    </source>
</evidence>
<evidence type="ECO:0000256" key="7">
    <source>
        <dbReference type="PIRSR" id="PIRSR604254-1"/>
    </source>
</evidence>
<feature type="binding site" evidence="7">
    <location>
        <position position="63"/>
    </location>
    <ligand>
        <name>Zn(2+)</name>
        <dbReference type="ChEBI" id="CHEBI:29105"/>
    </ligand>
</feature>
<dbReference type="InterPro" id="IPR004254">
    <property type="entry name" value="AdipoR/HlyIII-related"/>
</dbReference>
<name>A0AAP4BW04_9CORY</name>
<feature type="binding site" evidence="7">
    <location>
        <position position="191"/>
    </location>
    <ligand>
        <name>Zn(2+)</name>
        <dbReference type="ChEBI" id="CHEBI:29105"/>
    </ligand>
</feature>
<comment type="similarity">
    <text evidence="2">Belongs to the UPF0073 (Hly-III) family.</text>
</comment>
<protein>
    <submittedName>
        <fullName evidence="9">Hemolysin III family protein</fullName>
    </submittedName>
</protein>
<feature type="transmembrane region" description="Helical" evidence="8">
    <location>
        <begin position="194"/>
        <end position="213"/>
    </location>
</feature>
<evidence type="ECO:0000256" key="3">
    <source>
        <dbReference type="ARBA" id="ARBA00022475"/>
    </source>
</evidence>
<feature type="transmembrane region" description="Helical" evidence="8">
    <location>
        <begin position="106"/>
        <end position="126"/>
    </location>
</feature>
<dbReference type="EMBL" id="JASNVH010000018">
    <property type="protein sequence ID" value="MDK4307836.1"/>
    <property type="molecule type" value="Genomic_DNA"/>
</dbReference>
<evidence type="ECO:0000256" key="8">
    <source>
        <dbReference type="SAM" id="Phobius"/>
    </source>
</evidence>
<keyword evidence="5 8" id="KW-1133">Transmembrane helix</keyword>
<dbReference type="GO" id="GO:0140911">
    <property type="term" value="F:pore-forming activity"/>
    <property type="evidence" value="ECO:0007669"/>
    <property type="project" value="InterPro"/>
</dbReference>
<comment type="caution">
    <text evidence="9">The sequence shown here is derived from an EMBL/GenBank/DDBJ whole genome shotgun (WGS) entry which is preliminary data.</text>
</comment>
<feature type="binding site" evidence="7">
    <location>
        <position position="195"/>
    </location>
    <ligand>
        <name>Zn(2+)</name>
        <dbReference type="ChEBI" id="CHEBI:29105"/>
    </ligand>
</feature>
<dbReference type="GO" id="GO:0046872">
    <property type="term" value="F:metal ion binding"/>
    <property type="evidence" value="ECO:0007669"/>
    <property type="project" value="UniProtKB-KW"/>
</dbReference>
<feature type="transmembrane region" description="Helical" evidence="8">
    <location>
        <begin position="12"/>
        <end position="34"/>
    </location>
</feature>
<proteinExistence type="inferred from homology"/>
<evidence type="ECO:0000313" key="10">
    <source>
        <dbReference type="Proteomes" id="UP001224412"/>
    </source>
</evidence>
<gene>
    <name evidence="9" type="ORF">QPX42_09850</name>
</gene>
<dbReference type="AlphaFoldDB" id="A0AAP4BW04"/>
<sequence length="216" mass="24045">MVDRGPRPATRGWFHTAAAILMLAAASVLTTFSWMRLEWWQALGATVYGCGLIALFAVSALYHRIPWAKQKTVQAWRRADHAMIAVFIAATYTPFCLIVLPQAWWLLAIVWGGAIISAVMKFFWLSRPRWVDVAIYVTLGWLIVPLVSQLWTNAGPAVVWLLLAGGVVYTVGAVAYGLKWPGRNARVYGYHEHFHTATIIAAIFHLVAVWIIVASA</sequence>
<keyword evidence="3" id="KW-1003">Cell membrane</keyword>
<evidence type="ECO:0000313" key="9">
    <source>
        <dbReference type="EMBL" id="MDK4307836.1"/>
    </source>
</evidence>
<feature type="transmembrane region" description="Helical" evidence="8">
    <location>
        <begin position="157"/>
        <end position="178"/>
    </location>
</feature>
<keyword evidence="7" id="KW-0862">Zinc</keyword>
<evidence type="ECO:0000256" key="4">
    <source>
        <dbReference type="ARBA" id="ARBA00022692"/>
    </source>
</evidence>
<evidence type="ECO:0000256" key="6">
    <source>
        <dbReference type="ARBA" id="ARBA00023136"/>
    </source>
</evidence>
<keyword evidence="6 8" id="KW-0472">Membrane</keyword>
<feature type="transmembrane region" description="Helical" evidence="8">
    <location>
        <begin position="133"/>
        <end position="151"/>
    </location>
</feature>
<keyword evidence="7" id="KW-0479">Metal-binding</keyword>
<keyword evidence="4 8" id="KW-0812">Transmembrane</keyword>
<feature type="transmembrane region" description="Helical" evidence="8">
    <location>
        <begin position="82"/>
        <end position="100"/>
    </location>
</feature>
<evidence type="ECO:0000256" key="5">
    <source>
        <dbReference type="ARBA" id="ARBA00022989"/>
    </source>
</evidence>
<dbReference type="Proteomes" id="UP001224412">
    <property type="component" value="Unassembled WGS sequence"/>
</dbReference>
<dbReference type="InterPro" id="IPR005744">
    <property type="entry name" value="Hy-lIII"/>
</dbReference>
<organism evidence="9 10">
    <name type="scientific">Corynebacterium pseudodiphtheriticum</name>
    <dbReference type="NCBI Taxonomy" id="37637"/>
    <lineage>
        <taxon>Bacteria</taxon>
        <taxon>Bacillati</taxon>
        <taxon>Actinomycetota</taxon>
        <taxon>Actinomycetes</taxon>
        <taxon>Mycobacteriales</taxon>
        <taxon>Corynebacteriaceae</taxon>
        <taxon>Corynebacterium</taxon>
    </lineage>
</organism>
<dbReference type="PANTHER" id="PTHR20855">
    <property type="entry name" value="ADIPOR/PROGESTIN RECEPTOR-RELATED"/>
    <property type="match status" value="1"/>
</dbReference>
<dbReference type="Pfam" id="PF03006">
    <property type="entry name" value="HlyIII"/>
    <property type="match status" value="1"/>
</dbReference>
<accession>A0AAP4BW04</accession>
<evidence type="ECO:0000256" key="1">
    <source>
        <dbReference type="ARBA" id="ARBA00004651"/>
    </source>
</evidence>
<dbReference type="RefSeq" id="WP_238632780.1">
    <property type="nucleotide sequence ID" value="NZ_CP137212.1"/>
</dbReference>
<dbReference type="PANTHER" id="PTHR20855:SF3">
    <property type="entry name" value="LD03007P"/>
    <property type="match status" value="1"/>
</dbReference>
<feature type="transmembrane region" description="Helical" evidence="8">
    <location>
        <begin position="40"/>
        <end position="62"/>
    </location>
</feature>
<comment type="subcellular location">
    <subcellularLocation>
        <location evidence="1">Cell membrane</location>
        <topology evidence="1">Multi-pass membrane protein</topology>
    </subcellularLocation>
</comment>
<reference evidence="9" key="1">
    <citation type="submission" date="2023-05" db="EMBL/GenBank/DDBJ databases">
        <title>Metabolic capabilities are highly conserved among human nasal-associated Corynebacterium species in pangenomic analyses.</title>
        <authorList>
            <person name="Tran T.H."/>
            <person name="Roberts A.Q."/>
            <person name="Escapa I.F."/>
            <person name="Gao W."/>
            <person name="Conlan S."/>
            <person name="Kong H."/>
            <person name="Segre J.A."/>
            <person name="Kelly M.S."/>
            <person name="Lemon K.P."/>
        </authorList>
    </citation>
    <scope>NUCLEOTIDE SEQUENCE</scope>
    <source>
        <strain evidence="9">KPL2773</strain>
    </source>
</reference>
<dbReference type="NCBIfam" id="TIGR01065">
    <property type="entry name" value="hlyIII"/>
    <property type="match status" value="1"/>
</dbReference>
<dbReference type="GO" id="GO:0005886">
    <property type="term" value="C:plasma membrane"/>
    <property type="evidence" value="ECO:0007669"/>
    <property type="project" value="UniProtKB-SubCell"/>
</dbReference>